<evidence type="ECO:0000313" key="7">
    <source>
        <dbReference type="EMBL" id="AGF78255.1"/>
    </source>
</evidence>
<dbReference type="InterPro" id="IPR036397">
    <property type="entry name" value="RNaseH_sf"/>
</dbReference>
<dbReference type="Gene3D" id="3.30.420.10">
    <property type="entry name" value="Ribonuclease H-like superfamily/Ribonuclease H"/>
    <property type="match status" value="1"/>
</dbReference>
<dbReference type="AlphaFoldDB" id="M1PEX4"/>
<dbReference type="PANTHER" id="PTHR30231">
    <property type="entry name" value="DNA POLYMERASE III SUBUNIT EPSILON"/>
    <property type="match status" value="1"/>
</dbReference>
<dbReference type="STRING" id="1167006.UWK_01697"/>
<comment type="function">
    <text evidence="4">DNA polymerase III is a complex, multichain enzyme responsible for most of the replicative synthesis in bacteria. The epsilon subunit contain the editing function and is a proofreading 3'-5' exonuclease.</text>
</comment>
<dbReference type="GO" id="GO:0003887">
    <property type="term" value="F:DNA-directed DNA polymerase activity"/>
    <property type="evidence" value="ECO:0007669"/>
    <property type="project" value="InterPro"/>
</dbReference>
<dbReference type="PANTHER" id="PTHR30231:SF4">
    <property type="entry name" value="PROTEIN NEN2"/>
    <property type="match status" value="1"/>
</dbReference>
<evidence type="ECO:0000256" key="2">
    <source>
        <dbReference type="ARBA" id="ARBA00022801"/>
    </source>
</evidence>
<comment type="subunit">
    <text evidence="5">DNA polymerase III contains a core (composed of alpha, epsilon and theta chains) that associates with a tau subunit. This core dimerizes to form the POLIII' complex. PolIII' associates with the gamma complex (composed of gamma, delta, delta', psi and chi chains) and with the beta chain to form the complete DNA polymerase III complex.</text>
</comment>
<dbReference type="GO" id="GO:0006260">
    <property type="term" value="P:DNA replication"/>
    <property type="evidence" value="ECO:0007669"/>
    <property type="project" value="InterPro"/>
</dbReference>
<dbReference type="PATRIC" id="fig|1167006.5.peg.1873"/>
<evidence type="ECO:0000256" key="5">
    <source>
        <dbReference type="ARBA" id="ARBA00026073"/>
    </source>
</evidence>
<dbReference type="EMBL" id="CP003985">
    <property type="protein sequence ID" value="AGF78255.1"/>
    <property type="molecule type" value="Genomic_DNA"/>
</dbReference>
<evidence type="ECO:0000256" key="3">
    <source>
        <dbReference type="ARBA" id="ARBA00022839"/>
    </source>
</evidence>
<organism evidence="7 8">
    <name type="scientific">Desulfocapsa sulfexigens (strain DSM 10523 / SB164P1)</name>
    <dbReference type="NCBI Taxonomy" id="1167006"/>
    <lineage>
        <taxon>Bacteria</taxon>
        <taxon>Pseudomonadati</taxon>
        <taxon>Thermodesulfobacteriota</taxon>
        <taxon>Desulfobulbia</taxon>
        <taxon>Desulfobulbales</taxon>
        <taxon>Desulfocapsaceae</taxon>
        <taxon>Desulfocapsa</taxon>
    </lineage>
</organism>
<dbReference type="GO" id="GO:0005829">
    <property type="term" value="C:cytosol"/>
    <property type="evidence" value="ECO:0007669"/>
    <property type="project" value="TreeGrafter"/>
</dbReference>
<proteinExistence type="predicted"/>
<reference evidence="8" key="1">
    <citation type="journal article" date="2013" name="Stand. Genomic Sci.">
        <title>Complete genome sequence of Desulfocapsa sulfexigens, a marine deltaproteobacterium specialized in disproportionating inorganic sulfur compounds.</title>
        <authorList>
            <person name="Finster K.W."/>
            <person name="Kjeldsen K.U."/>
            <person name="Kube M."/>
            <person name="Reinhardt R."/>
            <person name="Mussmann M."/>
            <person name="Amann R."/>
            <person name="Schreiber L."/>
        </authorList>
    </citation>
    <scope>NUCLEOTIDE SEQUENCE [LARGE SCALE GENOMIC DNA]</scope>
    <source>
        <strain evidence="8">DSM 10523 / SB164P1</strain>
    </source>
</reference>
<dbReference type="FunFam" id="3.30.420.10:FF:000045">
    <property type="entry name" value="3'-5' exonuclease DinG"/>
    <property type="match status" value="1"/>
</dbReference>
<dbReference type="KEGG" id="dsf:UWK_01697"/>
<evidence type="ECO:0000259" key="6">
    <source>
        <dbReference type="SMART" id="SM00479"/>
    </source>
</evidence>
<dbReference type="OrthoDB" id="5497329at2"/>
<dbReference type="NCBIfam" id="TIGR00573">
    <property type="entry name" value="dnaq"/>
    <property type="match status" value="1"/>
</dbReference>
<dbReference type="RefSeq" id="WP_015403946.1">
    <property type="nucleotide sequence ID" value="NC_020304.1"/>
</dbReference>
<protein>
    <submittedName>
        <fullName evidence="7">Exonuclease, DNA polymerase III, epsilon subunit family</fullName>
    </submittedName>
</protein>
<dbReference type="CDD" id="cd06127">
    <property type="entry name" value="DEDDh"/>
    <property type="match status" value="1"/>
</dbReference>
<evidence type="ECO:0000313" key="8">
    <source>
        <dbReference type="Proteomes" id="UP000011721"/>
    </source>
</evidence>
<keyword evidence="3 7" id="KW-0269">Exonuclease</keyword>
<sequence>MFDLLNPGTWFPRAAPQLRANKDFFASFDQGRPLSEYTFVVCDTELTGLNKKKDELISIGAVTIRDLQIDLSSMFHNFIKPENMDPTQATLVHRITPQQLEAAEPIDVVLPRFVEYIQGSLLVGHHLPLDMHFLNKATARVMGGTLSNPGVDTMRMAQGYKRVQLGHYHEHNPREISYSLDDLGREYNLPQFKPHDALEDALQTAYLFLYLIKKFRKGGLVTLKDIFQSGRVGSFRY</sequence>
<dbReference type="GO" id="GO:0003677">
    <property type="term" value="F:DNA binding"/>
    <property type="evidence" value="ECO:0007669"/>
    <property type="project" value="InterPro"/>
</dbReference>
<dbReference type="eggNOG" id="COG0847">
    <property type="taxonomic scope" value="Bacteria"/>
</dbReference>
<dbReference type="HOGENOM" id="CLU_047806_7_0_7"/>
<dbReference type="SMART" id="SM00479">
    <property type="entry name" value="EXOIII"/>
    <property type="match status" value="1"/>
</dbReference>
<dbReference type="SUPFAM" id="SSF53098">
    <property type="entry name" value="Ribonuclease H-like"/>
    <property type="match status" value="1"/>
</dbReference>
<accession>M1PEX4</accession>
<dbReference type="InterPro" id="IPR006054">
    <property type="entry name" value="DnaQ"/>
</dbReference>
<name>M1PEX4_DESSD</name>
<evidence type="ECO:0000256" key="1">
    <source>
        <dbReference type="ARBA" id="ARBA00022722"/>
    </source>
</evidence>
<dbReference type="GO" id="GO:0008408">
    <property type="term" value="F:3'-5' exonuclease activity"/>
    <property type="evidence" value="ECO:0007669"/>
    <property type="project" value="TreeGrafter"/>
</dbReference>
<keyword evidence="2" id="KW-0378">Hydrolase</keyword>
<feature type="domain" description="Exonuclease" evidence="6">
    <location>
        <begin position="38"/>
        <end position="217"/>
    </location>
</feature>
<dbReference type="InterPro" id="IPR013520">
    <property type="entry name" value="Ribonucl_H"/>
</dbReference>
<dbReference type="Proteomes" id="UP000011721">
    <property type="component" value="Chromosome"/>
</dbReference>
<gene>
    <name evidence="7" type="ordered locus">UWK_01697</name>
</gene>
<dbReference type="InterPro" id="IPR012337">
    <property type="entry name" value="RNaseH-like_sf"/>
</dbReference>
<evidence type="ECO:0000256" key="4">
    <source>
        <dbReference type="ARBA" id="ARBA00025483"/>
    </source>
</evidence>
<keyword evidence="8" id="KW-1185">Reference proteome</keyword>
<keyword evidence="1" id="KW-0540">Nuclease</keyword>
<dbReference type="Pfam" id="PF00929">
    <property type="entry name" value="RNase_T"/>
    <property type="match status" value="1"/>
</dbReference>